<protein>
    <submittedName>
        <fullName evidence="1">Uncharacterized protein</fullName>
    </submittedName>
</protein>
<evidence type="ECO:0000313" key="1">
    <source>
        <dbReference type="EMBL" id="KAK5609229.1"/>
    </source>
</evidence>
<evidence type="ECO:0000313" key="2">
    <source>
        <dbReference type="Proteomes" id="UP001311232"/>
    </source>
</evidence>
<organism evidence="1 2">
    <name type="scientific">Crenichthys baileyi</name>
    <name type="common">White River springfish</name>
    <dbReference type="NCBI Taxonomy" id="28760"/>
    <lineage>
        <taxon>Eukaryota</taxon>
        <taxon>Metazoa</taxon>
        <taxon>Chordata</taxon>
        <taxon>Craniata</taxon>
        <taxon>Vertebrata</taxon>
        <taxon>Euteleostomi</taxon>
        <taxon>Actinopterygii</taxon>
        <taxon>Neopterygii</taxon>
        <taxon>Teleostei</taxon>
        <taxon>Neoteleostei</taxon>
        <taxon>Acanthomorphata</taxon>
        <taxon>Ovalentaria</taxon>
        <taxon>Atherinomorphae</taxon>
        <taxon>Cyprinodontiformes</taxon>
        <taxon>Goodeidae</taxon>
        <taxon>Crenichthys</taxon>
    </lineage>
</organism>
<comment type="caution">
    <text evidence="1">The sequence shown here is derived from an EMBL/GenBank/DDBJ whole genome shotgun (WGS) entry which is preliminary data.</text>
</comment>
<accession>A0AAV9RK04</accession>
<reference evidence="1 2" key="1">
    <citation type="submission" date="2021-06" db="EMBL/GenBank/DDBJ databases">
        <authorList>
            <person name="Palmer J.M."/>
        </authorList>
    </citation>
    <scope>NUCLEOTIDE SEQUENCE [LARGE SCALE GENOMIC DNA]</scope>
    <source>
        <strain evidence="1 2">MEX-2019</strain>
        <tissue evidence="1">Muscle</tissue>
    </source>
</reference>
<proteinExistence type="predicted"/>
<keyword evidence="2" id="KW-1185">Reference proteome</keyword>
<dbReference type="AlphaFoldDB" id="A0AAV9RK04"/>
<dbReference type="EMBL" id="JAHHUM010001758">
    <property type="protein sequence ID" value="KAK5609229.1"/>
    <property type="molecule type" value="Genomic_DNA"/>
</dbReference>
<sequence length="129" mass="13931">MGVIKVQALLDFLSEACRSKLCSREFPEETLSLQHQVKQFFPIGRKVKQDRITVVTAVNEQFGRPAERAAPTATEVVDPLGDGLVSLIRAWPSRVPRGVTRSSGAHRRVLTPGLASGWGPGSAIPGDVT</sequence>
<gene>
    <name evidence="1" type="ORF">CRENBAI_014408</name>
</gene>
<dbReference type="Proteomes" id="UP001311232">
    <property type="component" value="Unassembled WGS sequence"/>
</dbReference>
<name>A0AAV9RK04_9TELE</name>